<feature type="transmembrane region" description="Helical" evidence="2">
    <location>
        <begin position="17"/>
        <end position="38"/>
    </location>
</feature>
<evidence type="ECO:0000256" key="2">
    <source>
        <dbReference type="SAM" id="Phobius"/>
    </source>
</evidence>
<dbReference type="EMBL" id="SAUW01000024">
    <property type="protein sequence ID" value="RWR07036.1"/>
    <property type="molecule type" value="Genomic_DNA"/>
</dbReference>
<keyword evidence="2" id="KW-0812">Transmembrane</keyword>
<sequence>MTETLQTWLASAMASDIFAGGLALGAIGMTVAFGRMVVGAICRLLSRRLWAQLALDNRSTAYRHLSLWMEANGVLAHVRQVRLTDTRRNAGTAMPPPPESTGSSCRAISPALRARSTKRPGSAVPMNSARWKHWKSACSSAASPR</sequence>
<dbReference type="AlphaFoldDB" id="A0A443INP7"/>
<reference evidence="3 4" key="2">
    <citation type="submission" date="2019-01" db="EMBL/GenBank/DDBJ databases">
        <authorList>
            <person name="Li Y."/>
        </authorList>
    </citation>
    <scope>NUCLEOTIDE SEQUENCE [LARGE SCALE GENOMIC DNA]</scope>
    <source>
        <strain evidence="3 4">2D-5</strain>
    </source>
</reference>
<feature type="region of interest" description="Disordered" evidence="1">
    <location>
        <begin position="86"/>
        <end position="145"/>
    </location>
</feature>
<keyword evidence="4" id="KW-1185">Reference proteome</keyword>
<keyword evidence="2" id="KW-1133">Transmembrane helix</keyword>
<name>A0A443INP7_9RHOB</name>
<accession>A0A443INP7</accession>
<comment type="caution">
    <text evidence="3">The sequence shown here is derived from an EMBL/GenBank/DDBJ whole genome shotgun (WGS) entry which is preliminary data.</text>
</comment>
<dbReference type="RefSeq" id="WP_128270684.1">
    <property type="nucleotide sequence ID" value="NZ_SAUW01000024.1"/>
</dbReference>
<reference evidence="3 4" key="1">
    <citation type="submission" date="2019-01" db="EMBL/GenBank/DDBJ databases">
        <title>Sinorhodobacter populi sp. nov. isolated from the symptomatic bark tissue of Populus euramericana canker.</title>
        <authorList>
            <person name="Xu G."/>
        </authorList>
    </citation>
    <scope>NUCLEOTIDE SEQUENCE [LARGE SCALE GENOMIC DNA]</scope>
    <source>
        <strain evidence="3 4">2D-5</strain>
    </source>
</reference>
<organism evidence="3 4">
    <name type="scientific">Paenirhodobacter populi</name>
    <dbReference type="NCBI Taxonomy" id="2306993"/>
    <lineage>
        <taxon>Bacteria</taxon>
        <taxon>Pseudomonadati</taxon>
        <taxon>Pseudomonadota</taxon>
        <taxon>Alphaproteobacteria</taxon>
        <taxon>Rhodobacterales</taxon>
        <taxon>Rhodobacter group</taxon>
        <taxon>Paenirhodobacter</taxon>
    </lineage>
</organism>
<evidence type="ECO:0000256" key="1">
    <source>
        <dbReference type="SAM" id="MobiDB-lite"/>
    </source>
</evidence>
<dbReference type="Proteomes" id="UP000285710">
    <property type="component" value="Unassembled WGS sequence"/>
</dbReference>
<gene>
    <name evidence="3" type="ORF">D2T33_17835</name>
</gene>
<proteinExistence type="predicted"/>
<protein>
    <recommendedName>
        <fullName evidence="5">BCS1 N-terminal domain-containing protein</fullName>
    </recommendedName>
</protein>
<evidence type="ECO:0008006" key="5">
    <source>
        <dbReference type="Google" id="ProtNLM"/>
    </source>
</evidence>
<evidence type="ECO:0000313" key="4">
    <source>
        <dbReference type="Proteomes" id="UP000285710"/>
    </source>
</evidence>
<evidence type="ECO:0000313" key="3">
    <source>
        <dbReference type="EMBL" id="RWR07036.1"/>
    </source>
</evidence>
<keyword evidence="2" id="KW-0472">Membrane</keyword>